<dbReference type="AlphaFoldDB" id="A0A0N0P518"/>
<organism evidence="2 3">
    <name type="scientific">Leptomonas seymouri</name>
    <dbReference type="NCBI Taxonomy" id="5684"/>
    <lineage>
        <taxon>Eukaryota</taxon>
        <taxon>Discoba</taxon>
        <taxon>Euglenozoa</taxon>
        <taxon>Kinetoplastea</taxon>
        <taxon>Metakinetoplastina</taxon>
        <taxon>Trypanosomatida</taxon>
        <taxon>Trypanosomatidae</taxon>
        <taxon>Leishmaniinae</taxon>
        <taxon>Leptomonas</taxon>
    </lineage>
</organism>
<proteinExistence type="predicted"/>
<reference evidence="2 3" key="1">
    <citation type="journal article" date="2015" name="PLoS Pathog.">
        <title>Leptomonas seymouri: Adaptations to the Dixenous Life Cycle Analyzed by Genome Sequencing, Transcriptome Profiling and Co-infection with Leishmania donovani.</title>
        <authorList>
            <person name="Kraeva N."/>
            <person name="Butenko A."/>
            <person name="Hlavacova J."/>
            <person name="Kostygov A."/>
            <person name="Myskova J."/>
            <person name="Grybchuk D."/>
            <person name="Lestinova T."/>
            <person name="Votypka J."/>
            <person name="Volf P."/>
            <person name="Opperdoes F."/>
            <person name="Flegontov P."/>
            <person name="Lukes J."/>
            <person name="Yurchenko V."/>
        </authorList>
    </citation>
    <scope>NUCLEOTIDE SEQUENCE [LARGE SCALE GENOMIC DNA]</scope>
    <source>
        <strain evidence="2 3">ATCC 30220</strain>
    </source>
</reference>
<protein>
    <submittedName>
        <fullName evidence="2">Uncharacterized protein</fullName>
    </submittedName>
</protein>
<dbReference type="EMBL" id="LJSK01000157">
    <property type="protein sequence ID" value="KPI85946.1"/>
    <property type="molecule type" value="Genomic_DNA"/>
</dbReference>
<dbReference type="OMA" id="DKRAICV"/>
<dbReference type="VEuPathDB" id="TriTrypDB:Lsey_0157_0080"/>
<feature type="region of interest" description="Disordered" evidence="1">
    <location>
        <begin position="120"/>
        <end position="153"/>
    </location>
</feature>
<keyword evidence="3" id="KW-1185">Reference proteome</keyword>
<evidence type="ECO:0000313" key="2">
    <source>
        <dbReference type="EMBL" id="KPI85946.1"/>
    </source>
</evidence>
<dbReference type="OrthoDB" id="277568at2759"/>
<gene>
    <name evidence="2" type="ORF">ABL78_4989</name>
</gene>
<evidence type="ECO:0000313" key="3">
    <source>
        <dbReference type="Proteomes" id="UP000038009"/>
    </source>
</evidence>
<dbReference type="Proteomes" id="UP000038009">
    <property type="component" value="Unassembled WGS sequence"/>
</dbReference>
<feature type="compositionally biased region" description="Low complexity" evidence="1">
    <location>
        <begin position="128"/>
        <end position="138"/>
    </location>
</feature>
<evidence type="ECO:0000256" key="1">
    <source>
        <dbReference type="SAM" id="MobiDB-lite"/>
    </source>
</evidence>
<accession>A0A0N0P518</accession>
<comment type="caution">
    <text evidence="2">The sequence shown here is derived from an EMBL/GenBank/DDBJ whole genome shotgun (WGS) entry which is preliminary data.</text>
</comment>
<name>A0A0N0P518_LEPSE</name>
<sequence length="455" mass="50579">MSLLNCDSDCTLVEFARRHNVHQRHLWLPLDAALPSRASKHTTVTVDADTPIALLDSSTNSISFDKHSICVKLQVADALSCDRTSVKIDPSSTPSGCTVFVRWDRRGTKRLRAPTQVLHFEREKEKPSSSSRSSVTGAKRSRADDVESSVDASTLADTLRGKQHRISLLQRSTEDLQRRLSAAIQSRGRPLNPRSLHILSSTLSNIRHRSAQPPLHFVLPADGESLEAGGVRWARSNRRILSRVFRGSSSTERSEACKYSDGSRQVRFYFIEDVLLRRPSRWVTPSQEEVARESAAEGLEDAASPSPIASDDVVFLLKDKVLEDMSNYAERGYRIVFLEHYPVLHHASRFSVEKTLAPVVRLCRECCPHLTVTVVLSAMSYVTATQRQGMELSFVVPQAGLLRFFVTAMNTSLQPDAKTSSIVGCSAKGSDLLNALHRDAARNVCLRYVDVSTLQ</sequence>